<proteinExistence type="inferred from homology"/>
<dbReference type="InterPro" id="IPR050901">
    <property type="entry name" value="BP-dep_ABC_trans_perm"/>
</dbReference>
<evidence type="ECO:0000256" key="3">
    <source>
        <dbReference type="ARBA" id="ARBA00022475"/>
    </source>
</evidence>
<dbReference type="GO" id="GO:0055085">
    <property type="term" value="P:transmembrane transport"/>
    <property type="evidence" value="ECO:0007669"/>
    <property type="project" value="InterPro"/>
</dbReference>
<comment type="caution">
    <text evidence="9">The sequence shown here is derived from an EMBL/GenBank/DDBJ whole genome shotgun (WGS) entry which is preliminary data.</text>
</comment>
<evidence type="ECO:0000313" key="10">
    <source>
        <dbReference type="Proteomes" id="UP000236910"/>
    </source>
</evidence>
<dbReference type="Pfam" id="PF00528">
    <property type="entry name" value="BPD_transp_1"/>
    <property type="match status" value="1"/>
</dbReference>
<feature type="transmembrane region" description="Helical" evidence="7">
    <location>
        <begin position="7"/>
        <end position="25"/>
    </location>
</feature>
<keyword evidence="5 7" id="KW-1133">Transmembrane helix</keyword>
<feature type="transmembrane region" description="Helical" evidence="7">
    <location>
        <begin position="136"/>
        <end position="158"/>
    </location>
</feature>
<dbReference type="AlphaFoldDB" id="A0A2J6X7N7"/>
<feature type="transmembrane region" description="Helical" evidence="7">
    <location>
        <begin position="179"/>
        <end position="201"/>
    </location>
</feature>
<evidence type="ECO:0000256" key="4">
    <source>
        <dbReference type="ARBA" id="ARBA00022692"/>
    </source>
</evidence>
<feature type="domain" description="ABC transmembrane type-1" evidence="8">
    <location>
        <begin position="67"/>
        <end position="239"/>
    </location>
</feature>
<dbReference type="GO" id="GO:0005886">
    <property type="term" value="C:plasma membrane"/>
    <property type="evidence" value="ECO:0007669"/>
    <property type="project" value="UniProtKB-SubCell"/>
</dbReference>
<dbReference type="SUPFAM" id="SSF161098">
    <property type="entry name" value="MetI-like"/>
    <property type="match status" value="1"/>
</dbReference>
<dbReference type="PANTHER" id="PTHR32243:SF18">
    <property type="entry name" value="INNER MEMBRANE ABC TRANSPORTER PERMEASE PROTEIN YCJP"/>
    <property type="match status" value="1"/>
</dbReference>
<evidence type="ECO:0000256" key="5">
    <source>
        <dbReference type="ARBA" id="ARBA00022989"/>
    </source>
</evidence>
<dbReference type="EMBL" id="PNIX01000142">
    <property type="protein sequence ID" value="PMP83062.1"/>
    <property type="molecule type" value="Genomic_DNA"/>
</dbReference>
<evidence type="ECO:0000256" key="1">
    <source>
        <dbReference type="ARBA" id="ARBA00004651"/>
    </source>
</evidence>
<evidence type="ECO:0000259" key="8">
    <source>
        <dbReference type="PROSITE" id="PS50928"/>
    </source>
</evidence>
<organism evidence="9 10">
    <name type="scientific">Caldisericum exile</name>
    <dbReference type="NCBI Taxonomy" id="693075"/>
    <lineage>
        <taxon>Bacteria</taxon>
        <taxon>Pseudomonadati</taxon>
        <taxon>Caldisericota/Cryosericota group</taxon>
        <taxon>Caldisericota</taxon>
        <taxon>Caldisericia</taxon>
        <taxon>Caldisericales</taxon>
        <taxon>Caldisericaceae</taxon>
        <taxon>Caldisericum</taxon>
    </lineage>
</organism>
<evidence type="ECO:0000256" key="6">
    <source>
        <dbReference type="ARBA" id="ARBA00023136"/>
    </source>
</evidence>
<accession>A0A2J6X7N7</accession>
<sequence length="239" mass="26660">MNLKKKFIIILNIIIFLVVVAFFVLPDLWMIFASLEKGATLNTVLPTPMNFTLTNYTNIFKSLITPLANSLYICGLGTLVAIIISGIAAYPLSRYRFKLKAPIMYGMLFLSVLPITAMMIPAYSMFVTLNILDSRWATSLFMAATSIPVNVWILKSFFDTISIELEEAAWVDGATRFQSLFHVVMPLSIPGFAVAALLSFVGQWGNFYVPFVLLSDSNKFPLAVSIYNFFTSRGLPDFG</sequence>
<evidence type="ECO:0000256" key="2">
    <source>
        <dbReference type="ARBA" id="ARBA00022448"/>
    </source>
</evidence>
<reference evidence="9 10" key="1">
    <citation type="submission" date="2018-01" db="EMBL/GenBank/DDBJ databases">
        <title>Metagenomic assembled genomes from two thermal pools in the Uzon Caldera, Kamchatka, Russia.</title>
        <authorList>
            <person name="Wilkins L."/>
            <person name="Ettinger C."/>
        </authorList>
    </citation>
    <scope>NUCLEOTIDE SEQUENCE [LARGE SCALE GENOMIC DNA]</scope>
    <source>
        <strain evidence="9">ARK-10</strain>
    </source>
</reference>
<dbReference type="Gene3D" id="1.10.3720.10">
    <property type="entry name" value="MetI-like"/>
    <property type="match status" value="1"/>
</dbReference>
<keyword evidence="4 7" id="KW-0812">Transmembrane</keyword>
<dbReference type="PANTHER" id="PTHR32243">
    <property type="entry name" value="MALTOSE TRANSPORT SYSTEM PERMEASE-RELATED"/>
    <property type="match status" value="1"/>
</dbReference>
<keyword evidence="2 7" id="KW-0813">Transport</keyword>
<feature type="non-terminal residue" evidence="9">
    <location>
        <position position="239"/>
    </location>
</feature>
<keyword evidence="3" id="KW-1003">Cell membrane</keyword>
<dbReference type="CDD" id="cd06261">
    <property type="entry name" value="TM_PBP2"/>
    <property type="match status" value="1"/>
</dbReference>
<comment type="similarity">
    <text evidence="7">Belongs to the binding-protein-dependent transport system permease family.</text>
</comment>
<name>A0A2J6X7N7_9BACT</name>
<evidence type="ECO:0000256" key="7">
    <source>
        <dbReference type="RuleBase" id="RU363032"/>
    </source>
</evidence>
<dbReference type="InterPro" id="IPR000515">
    <property type="entry name" value="MetI-like"/>
</dbReference>
<feature type="transmembrane region" description="Helical" evidence="7">
    <location>
        <begin position="104"/>
        <end position="124"/>
    </location>
</feature>
<comment type="subcellular location">
    <subcellularLocation>
        <location evidence="1 7">Cell membrane</location>
        <topology evidence="1 7">Multi-pass membrane protein</topology>
    </subcellularLocation>
</comment>
<keyword evidence="6 7" id="KW-0472">Membrane</keyword>
<gene>
    <name evidence="9" type="ORF">C0175_02525</name>
</gene>
<protein>
    <submittedName>
        <fullName evidence="9">Sugar ABC transporter permease</fullName>
    </submittedName>
</protein>
<dbReference type="InterPro" id="IPR035906">
    <property type="entry name" value="MetI-like_sf"/>
</dbReference>
<dbReference type="Proteomes" id="UP000236910">
    <property type="component" value="Unassembled WGS sequence"/>
</dbReference>
<evidence type="ECO:0000313" key="9">
    <source>
        <dbReference type="EMBL" id="PMP83062.1"/>
    </source>
</evidence>
<dbReference type="PROSITE" id="PS50928">
    <property type="entry name" value="ABC_TM1"/>
    <property type="match status" value="1"/>
</dbReference>
<feature type="transmembrane region" description="Helical" evidence="7">
    <location>
        <begin position="70"/>
        <end position="92"/>
    </location>
</feature>